<evidence type="ECO:0000313" key="4">
    <source>
        <dbReference type="EMBL" id="PVU92934.1"/>
    </source>
</evidence>
<feature type="coiled-coil region" evidence="2">
    <location>
        <begin position="49"/>
        <end position="104"/>
    </location>
</feature>
<dbReference type="InterPro" id="IPR036910">
    <property type="entry name" value="HMG_box_dom_sf"/>
</dbReference>
<gene>
    <name evidence="4" type="ORF">BB561_003531</name>
</gene>
<evidence type="ECO:0000259" key="3">
    <source>
        <dbReference type="PROSITE" id="PS50118"/>
    </source>
</evidence>
<dbReference type="Gene3D" id="1.10.30.10">
    <property type="entry name" value="High mobility group box domain"/>
    <property type="match status" value="2"/>
</dbReference>
<proteinExistence type="predicted"/>
<organism evidence="4 5">
    <name type="scientific">Smittium simulii</name>
    <dbReference type="NCBI Taxonomy" id="133385"/>
    <lineage>
        <taxon>Eukaryota</taxon>
        <taxon>Fungi</taxon>
        <taxon>Fungi incertae sedis</taxon>
        <taxon>Zoopagomycota</taxon>
        <taxon>Kickxellomycotina</taxon>
        <taxon>Harpellomycetes</taxon>
        <taxon>Harpellales</taxon>
        <taxon>Legeriomycetaceae</taxon>
        <taxon>Smittium</taxon>
    </lineage>
</organism>
<keyword evidence="1" id="KW-0238">DNA-binding</keyword>
<dbReference type="Proteomes" id="UP000245383">
    <property type="component" value="Unassembled WGS sequence"/>
</dbReference>
<dbReference type="STRING" id="133385.A0A2T9YKY9"/>
<accession>A0A2T9YKY9</accession>
<dbReference type="SUPFAM" id="SSF47095">
    <property type="entry name" value="HMG-box"/>
    <property type="match status" value="2"/>
</dbReference>
<name>A0A2T9YKY9_9FUNG</name>
<reference evidence="4 5" key="1">
    <citation type="journal article" date="2018" name="MBio">
        <title>Comparative Genomics Reveals the Core Gene Toolbox for the Fungus-Insect Symbiosis.</title>
        <authorList>
            <person name="Wang Y."/>
            <person name="Stata M."/>
            <person name="Wang W."/>
            <person name="Stajich J.E."/>
            <person name="White M.M."/>
            <person name="Moncalvo J.M."/>
        </authorList>
    </citation>
    <scope>NUCLEOTIDE SEQUENCE [LARGE SCALE GENOMIC DNA]</scope>
    <source>
        <strain evidence="4 5">SWE-8-4</strain>
    </source>
</reference>
<dbReference type="EMBL" id="MBFR01000144">
    <property type="protein sequence ID" value="PVU92934.1"/>
    <property type="molecule type" value="Genomic_DNA"/>
</dbReference>
<dbReference type="GO" id="GO:0003677">
    <property type="term" value="F:DNA binding"/>
    <property type="evidence" value="ECO:0007669"/>
    <property type="project" value="UniProtKB-UniRule"/>
</dbReference>
<feature type="DNA-binding region" description="HMG box" evidence="1">
    <location>
        <begin position="239"/>
        <end position="306"/>
    </location>
</feature>
<dbReference type="InterPro" id="IPR009071">
    <property type="entry name" value="HMG_box_dom"/>
</dbReference>
<dbReference type="AlphaFoldDB" id="A0A2T9YKY9"/>
<keyword evidence="2" id="KW-0175">Coiled coil</keyword>
<dbReference type="SMART" id="SM00398">
    <property type="entry name" value="HMG"/>
    <property type="match status" value="2"/>
</dbReference>
<comment type="caution">
    <text evidence="4">The sequence shown here is derived from an EMBL/GenBank/DDBJ whole genome shotgun (WGS) entry which is preliminary data.</text>
</comment>
<dbReference type="PROSITE" id="PS50118">
    <property type="entry name" value="HMG_BOX_2"/>
    <property type="match status" value="1"/>
</dbReference>
<dbReference type="Pfam" id="PF00505">
    <property type="entry name" value="HMG_box"/>
    <property type="match status" value="1"/>
</dbReference>
<dbReference type="GO" id="GO:0005634">
    <property type="term" value="C:nucleus"/>
    <property type="evidence" value="ECO:0007669"/>
    <property type="project" value="UniProtKB-UniRule"/>
</dbReference>
<evidence type="ECO:0000313" key="5">
    <source>
        <dbReference type="Proteomes" id="UP000245383"/>
    </source>
</evidence>
<keyword evidence="1" id="KW-0539">Nucleus</keyword>
<evidence type="ECO:0000256" key="1">
    <source>
        <dbReference type="PROSITE-ProRule" id="PRU00267"/>
    </source>
</evidence>
<protein>
    <recommendedName>
        <fullName evidence="3">HMG box domain-containing protein</fullName>
    </recommendedName>
</protein>
<sequence length="310" mass="36572">MEAIKNTISKFIQKQKAIEIAKRKTLLDEKKKLILARAATLKLSKAKKLEALKKKKARLAQKKSRELKLKKETIIKLKLEKAKKLELEKAMKRKLIKAKKIELEKAKKLKLKAELHKKLTSTRKIVNPPSLSSRPMTLFLKDSYEKIKNSQQTIDDKSCRKIFIGLALEWKQLPEVEKLEYKKRTDILKEQKIKQVHDWWENTDKKLIALENRRRKYINTIRLKQGKIRLPHLIDPRKPKRPGMYFSIFLKDLANSENVKSSLTNTELMDYASVKWKQLPDDKKAIYIDKYKAQYSLYKEAVKKFKSSCL</sequence>
<feature type="domain" description="HMG box" evidence="3">
    <location>
        <begin position="239"/>
        <end position="306"/>
    </location>
</feature>
<keyword evidence="5" id="KW-1185">Reference proteome</keyword>
<evidence type="ECO:0000256" key="2">
    <source>
        <dbReference type="SAM" id="Coils"/>
    </source>
</evidence>
<dbReference type="OrthoDB" id="5550281at2759"/>